<evidence type="ECO:0000313" key="3">
    <source>
        <dbReference type="Proteomes" id="UP000019275"/>
    </source>
</evidence>
<reference evidence="2 3" key="1">
    <citation type="journal article" date="2014" name="Genome Announc.">
        <title>Draft Genome Sequence of the Carrageenan-Degrading Bacterium Cellulophaga sp. Strain KL-A, Isolated from Decaying Marine Algae.</title>
        <authorList>
            <person name="Shan D."/>
            <person name="Ying J."/>
            <person name="Li X."/>
            <person name="Gao Z."/>
            <person name="Wei G."/>
            <person name="Shao Z."/>
        </authorList>
    </citation>
    <scope>NUCLEOTIDE SEQUENCE [LARGE SCALE GENOMIC DNA]</scope>
    <source>
        <strain evidence="2 3">KL-A</strain>
    </source>
</reference>
<proteinExistence type="predicted"/>
<organism evidence="2 3">
    <name type="scientific">Cellulophaga geojensis KL-A</name>
    <dbReference type="NCBI Taxonomy" id="1328323"/>
    <lineage>
        <taxon>Bacteria</taxon>
        <taxon>Pseudomonadati</taxon>
        <taxon>Bacteroidota</taxon>
        <taxon>Flavobacteriia</taxon>
        <taxon>Flavobacteriales</taxon>
        <taxon>Flavobacteriaceae</taxon>
        <taxon>Cellulophaga</taxon>
    </lineage>
</organism>
<name>A0ABN0RR16_9FLAO</name>
<protein>
    <submittedName>
        <fullName evidence="2">Uncharacterized protein</fullName>
    </submittedName>
</protein>
<dbReference type="Proteomes" id="UP000019275">
    <property type="component" value="Unassembled WGS sequence"/>
</dbReference>
<evidence type="ECO:0000313" key="2">
    <source>
        <dbReference type="EMBL" id="EWH14379.1"/>
    </source>
</evidence>
<comment type="caution">
    <text evidence="2">The sequence shown here is derived from an EMBL/GenBank/DDBJ whole genome shotgun (WGS) entry which is preliminary data.</text>
</comment>
<feature type="compositionally biased region" description="Basic and acidic residues" evidence="1">
    <location>
        <begin position="23"/>
        <end position="33"/>
    </location>
</feature>
<dbReference type="EMBL" id="ARZX01000004">
    <property type="protein sequence ID" value="EWH14379.1"/>
    <property type="molecule type" value="Genomic_DNA"/>
</dbReference>
<feature type="compositionally biased region" description="Basic and acidic residues" evidence="1">
    <location>
        <begin position="74"/>
        <end position="88"/>
    </location>
</feature>
<feature type="region of interest" description="Disordered" evidence="1">
    <location>
        <begin position="20"/>
        <end position="39"/>
    </location>
</feature>
<keyword evidence="3" id="KW-1185">Reference proteome</keyword>
<sequence length="125" mass="14313">MLIYKHLWLHKLYTSLKKNTMSTDKKKIQKNDTKTTYNPNITDEDLQAIGKKGLSVDTGDDELLQNRKERIDFQGKDLDIPGRNETKKSSKNSLTDEENSLYGQGGELKENLEAPERANTNKDNL</sequence>
<evidence type="ECO:0000256" key="1">
    <source>
        <dbReference type="SAM" id="MobiDB-lite"/>
    </source>
</evidence>
<feature type="region of interest" description="Disordered" evidence="1">
    <location>
        <begin position="74"/>
        <end position="125"/>
    </location>
</feature>
<gene>
    <name evidence="2" type="ORF">KLA_05141</name>
</gene>
<accession>A0ABN0RR16</accession>
<feature type="compositionally biased region" description="Basic and acidic residues" evidence="1">
    <location>
        <begin position="107"/>
        <end position="125"/>
    </location>
</feature>